<reference evidence="2" key="1">
    <citation type="journal article" date="2014" name="Int. J. Syst. Evol. Microbiol.">
        <title>Complete genome of a new Firmicutes species belonging to the dominant human colonic microbiota ('Ruminococcus bicirculans') reveals two chromosomes and a selective capacity to utilize plant glucans.</title>
        <authorList>
            <consortium name="NISC Comparative Sequencing Program"/>
            <person name="Wegmann U."/>
            <person name="Louis P."/>
            <person name="Goesmann A."/>
            <person name="Henrissat B."/>
            <person name="Duncan S.H."/>
            <person name="Flint H.J."/>
        </authorList>
    </citation>
    <scope>NUCLEOTIDE SEQUENCE</scope>
    <source>
        <strain evidence="2">JCM 10664</strain>
    </source>
</reference>
<evidence type="ECO:0000313" key="4">
    <source>
        <dbReference type="Proteomes" id="UP000597989"/>
    </source>
</evidence>
<dbReference type="Proteomes" id="UP000597989">
    <property type="component" value="Unassembled WGS sequence"/>
</dbReference>
<dbReference type="RefSeq" id="WP_188990761.1">
    <property type="nucleotide sequence ID" value="NZ_BAAAHC010000020.1"/>
</dbReference>
<keyword evidence="5" id="KW-1185">Reference proteome</keyword>
<reference evidence="5" key="3">
    <citation type="journal article" date="2019" name="Int. J. Syst. Evol. Microbiol.">
        <title>The Global Catalogue of Microorganisms (GCM) 10K type strain sequencing project: providing services to taxonomists for standard genome sequencing and annotation.</title>
        <authorList>
            <consortium name="The Broad Institute Genomics Platform"/>
            <consortium name="The Broad Institute Genome Sequencing Center for Infectious Disease"/>
            <person name="Wu L."/>
            <person name="Ma J."/>
        </authorList>
    </citation>
    <scope>NUCLEOTIDE SEQUENCE [LARGE SCALE GENOMIC DNA]</scope>
    <source>
        <strain evidence="5">JCM 10664</strain>
    </source>
</reference>
<reference evidence="2" key="5">
    <citation type="submission" date="2023-12" db="EMBL/GenBank/DDBJ databases">
        <authorList>
            <person name="Sun Q."/>
            <person name="Inoue M."/>
        </authorList>
    </citation>
    <scope>NUCLEOTIDE SEQUENCE</scope>
    <source>
        <strain evidence="2">JCM 10664</strain>
    </source>
</reference>
<evidence type="ECO:0000313" key="2">
    <source>
        <dbReference type="EMBL" id="GAA0537414.1"/>
    </source>
</evidence>
<accession>A0A917NI15</accession>
<dbReference type="EMBL" id="BAAAHC010000020">
    <property type="protein sequence ID" value="GAA0537414.1"/>
    <property type="molecule type" value="Genomic_DNA"/>
</dbReference>
<sequence>MARVRNLLGAIAAAAALTGLVAPAATADEVHALDKQKCADNVCLILFGSGYKVNKATVQGIGGVQGPAEYQFGYYAETGPTKTHEKICGGSGDGSNCVHQFSIGATYAKGIRVCGWVKRMDNQQIIGNPCITF</sequence>
<evidence type="ECO:0008006" key="6">
    <source>
        <dbReference type="Google" id="ProtNLM"/>
    </source>
</evidence>
<organism evidence="3 4">
    <name type="scientific">Saccharopolyspora thermophila</name>
    <dbReference type="NCBI Taxonomy" id="89367"/>
    <lineage>
        <taxon>Bacteria</taxon>
        <taxon>Bacillati</taxon>
        <taxon>Actinomycetota</taxon>
        <taxon>Actinomycetes</taxon>
        <taxon>Pseudonocardiales</taxon>
        <taxon>Pseudonocardiaceae</taxon>
        <taxon>Saccharopolyspora</taxon>
    </lineage>
</organism>
<feature type="signal peptide" evidence="1">
    <location>
        <begin position="1"/>
        <end position="27"/>
    </location>
</feature>
<dbReference type="AlphaFoldDB" id="A0A917NI15"/>
<dbReference type="EMBL" id="BMMT01000019">
    <property type="protein sequence ID" value="GGJ02178.1"/>
    <property type="molecule type" value="Genomic_DNA"/>
</dbReference>
<evidence type="ECO:0000313" key="3">
    <source>
        <dbReference type="EMBL" id="GGJ02178.1"/>
    </source>
</evidence>
<reference evidence="3 4" key="2">
    <citation type="journal article" date="2014" name="Int. J. Syst. Evol. Microbiol.">
        <title>Complete genome sequence of Corynebacterium casei LMG S-19264T (=DSM 44701T), isolated from a smear-ripened cheese.</title>
        <authorList>
            <consortium name="US DOE Joint Genome Institute (JGI-PGF)"/>
            <person name="Walter F."/>
            <person name="Albersmeier A."/>
            <person name="Kalinowski J."/>
            <person name="Ruckert C."/>
        </authorList>
    </citation>
    <scope>NUCLEOTIDE SEQUENCE [LARGE SCALE GENOMIC DNA]</scope>
    <source>
        <strain evidence="3 4">CGMCC 4.7206</strain>
    </source>
</reference>
<proteinExistence type="predicted"/>
<keyword evidence="1" id="KW-0732">Signal</keyword>
<evidence type="ECO:0000256" key="1">
    <source>
        <dbReference type="SAM" id="SignalP"/>
    </source>
</evidence>
<reference evidence="3" key="4">
    <citation type="submission" date="2020-09" db="EMBL/GenBank/DDBJ databases">
        <authorList>
            <person name="Sun Q."/>
            <person name="Zhou Y."/>
        </authorList>
    </citation>
    <scope>NUCLEOTIDE SEQUENCE</scope>
    <source>
        <strain evidence="3">CGMCC 4.7206</strain>
    </source>
</reference>
<name>A0A917NI15_9PSEU</name>
<feature type="chain" id="PRO_5036955395" description="Secreted protein" evidence="1">
    <location>
        <begin position="28"/>
        <end position="133"/>
    </location>
</feature>
<protein>
    <recommendedName>
        <fullName evidence="6">Secreted protein</fullName>
    </recommendedName>
</protein>
<gene>
    <name evidence="2" type="ORF">GCM10009545_45200</name>
    <name evidence="3" type="ORF">GCM10011581_44200</name>
</gene>
<evidence type="ECO:0000313" key="5">
    <source>
        <dbReference type="Proteomes" id="UP001500220"/>
    </source>
</evidence>
<comment type="caution">
    <text evidence="3">The sequence shown here is derived from an EMBL/GenBank/DDBJ whole genome shotgun (WGS) entry which is preliminary data.</text>
</comment>
<dbReference type="Proteomes" id="UP001500220">
    <property type="component" value="Unassembled WGS sequence"/>
</dbReference>